<keyword evidence="4 7" id="KW-0067">ATP-binding</keyword>
<dbReference type="SUPFAM" id="SSF52540">
    <property type="entry name" value="P-loop containing nucleoside triphosphate hydrolases"/>
    <property type="match status" value="1"/>
</dbReference>
<sequence>MLDVQGLDVDIGPIPILRQVSLQVPTGAMCGLIGRNGAGKTTFMRSVMGLLAASAGSIGFDHHDLVKVADFKRAHFGIGYMPEDRKLVPSLTAEENILLPVWSTEIPDAEDRLAWVYKLMPEVADFRARASTSLSGGQQKLVALARALMVGERLLLLDEPTEGIAPVLARRIVEVLSDLKQEGLSVLIAESNDTHLHGLLDRTYVIERGSVQDQ</sequence>
<dbReference type="InterPro" id="IPR027417">
    <property type="entry name" value="P-loop_NTPase"/>
</dbReference>
<dbReference type="Proteomes" id="UP000198615">
    <property type="component" value="Unassembled WGS sequence"/>
</dbReference>
<dbReference type="Pfam" id="PF00005">
    <property type="entry name" value="ABC_tran"/>
    <property type="match status" value="1"/>
</dbReference>
<dbReference type="InterPro" id="IPR003593">
    <property type="entry name" value="AAA+_ATPase"/>
</dbReference>
<protein>
    <submittedName>
        <fullName evidence="7">Branched-chain amino acid transport system ATP-binding protein</fullName>
    </submittedName>
</protein>
<keyword evidence="8" id="KW-1185">Reference proteome</keyword>
<evidence type="ECO:0000256" key="1">
    <source>
        <dbReference type="ARBA" id="ARBA00005417"/>
    </source>
</evidence>
<evidence type="ECO:0000313" key="8">
    <source>
        <dbReference type="Proteomes" id="UP000198615"/>
    </source>
</evidence>
<accession>A0A8G2EWP6</accession>
<evidence type="ECO:0000313" key="7">
    <source>
        <dbReference type="EMBL" id="SDF07807.1"/>
    </source>
</evidence>
<evidence type="ECO:0000256" key="4">
    <source>
        <dbReference type="ARBA" id="ARBA00022840"/>
    </source>
</evidence>
<keyword evidence="3" id="KW-0547">Nucleotide-binding</keyword>
<dbReference type="InterPro" id="IPR003439">
    <property type="entry name" value="ABC_transporter-like_ATP-bd"/>
</dbReference>
<keyword evidence="2" id="KW-0813">Transport</keyword>
<reference evidence="7 8" key="1">
    <citation type="submission" date="2016-10" db="EMBL/GenBank/DDBJ databases">
        <authorList>
            <person name="Varghese N."/>
            <person name="Submissions S."/>
        </authorList>
    </citation>
    <scope>NUCLEOTIDE SEQUENCE [LARGE SCALE GENOMIC DNA]</scope>
    <source>
        <strain evidence="7 8">DSM 18839</strain>
    </source>
</reference>
<dbReference type="InterPro" id="IPR017871">
    <property type="entry name" value="ABC_transporter-like_CS"/>
</dbReference>
<keyword evidence="5" id="KW-0029">Amino-acid transport</keyword>
<organism evidence="7 8">
    <name type="scientific">Thalassobaculum litoreum DSM 18839</name>
    <dbReference type="NCBI Taxonomy" id="1123362"/>
    <lineage>
        <taxon>Bacteria</taxon>
        <taxon>Pseudomonadati</taxon>
        <taxon>Pseudomonadota</taxon>
        <taxon>Alphaproteobacteria</taxon>
        <taxon>Rhodospirillales</taxon>
        <taxon>Thalassobaculaceae</taxon>
        <taxon>Thalassobaculum</taxon>
    </lineage>
</organism>
<dbReference type="AlphaFoldDB" id="A0A8G2EWP6"/>
<dbReference type="PROSITE" id="PS50893">
    <property type="entry name" value="ABC_TRANSPORTER_2"/>
    <property type="match status" value="1"/>
</dbReference>
<dbReference type="GO" id="GO:0005524">
    <property type="term" value="F:ATP binding"/>
    <property type="evidence" value="ECO:0007669"/>
    <property type="project" value="UniProtKB-KW"/>
</dbReference>
<comment type="caution">
    <text evidence="7">The sequence shown here is derived from an EMBL/GenBank/DDBJ whole genome shotgun (WGS) entry which is preliminary data.</text>
</comment>
<evidence type="ECO:0000256" key="3">
    <source>
        <dbReference type="ARBA" id="ARBA00022741"/>
    </source>
</evidence>
<dbReference type="OrthoDB" id="9775250at2"/>
<dbReference type="EMBL" id="FNBW01000001">
    <property type="protein sequence ID" value="SDF07807.1"/>
    <property type="molecule type" value="Genomic_DNA"/>
</dbReference>
<proteinExistence type="inferred from homology"/>
<dbReference type="Gene3D" id="3.40.50.300">
    <property type="entry name" value="P-loop containing nucleotide triphosphate hydrolases"/>
    <property type="match status" value="1"/>
</dbReference>
<dbReference type="PANTHER" id="PTHR43820:SF4">
    <property type="entry name" value="HIGH-AFFINITY BRANCHED-CHAIN AMINO ACID TRANSPORT ATP-BINDING PROTEIN LIVF"/>
    <property type="match status" value="1"/>
</dbReference>
<name>A0A8G2EWP6_9PROT</name>
<dbReference type="RefSeq" id="WP_028793159.1">
    <property type="nucleotide sequence ID" value="NZ_FNBW01000001.1"/>
</dbReference>
<evidence type="ECO:0000256" key="2">
    <source>
        <dbReference type="ARBA" id="ARBA00022448"/>
    </source>
</evidence>
<dbReference type="GO" id="GO:0015807">
    <property type="term" value="P:L-amino acid transport"/>
    <property type="evidence" value="ECO:0007669"/>
    <property type="project" value="TreeGrafter"/>
</dbReference>
<gene>
    <name evidence="7" type="ORF">SAMN05660686_00157</name>
</gene>
<dbReference type="InterPro" id="IPR052156">
    <property type="entry name" value="BCAA_Transport_ATP-bd_LivF"/>
</dbReference>
<dbReference type="GO" id="GO:0015658">
    <property type="term" value="F:branched-chain amino acid transmembrane transporter activity"/>
    <property type="evidence" value="ECO:0007669"/>
    <property type="project" value="TreeGrafter"/>
</dbReference>
<comment type="similarity">
    <text evidence="1">Belongs to the ABC transporter superfamily.</text>
</comment>
<evidence type="ECO:0000259" key="6">
    <source>
        <dbReference type="PROSITE" id="PS50893"/>
    </source>
</evidence>
<evidence type="ECO:0000256" key="5">
    <source>
        <dbReference type="ARBA" id="ARBA00022970"/>
    </source>
</evidence>
<dbReference type="PROSITE" id="PS00211">
    <property type="entry name" value="ABC_TRANSPORTER_1"/>
    <property type="match status" value="1"/>
</dbReference>
<dbReference type="GO" id="GO:0016887">
    <property type="term" value="F:ATP hydrolysis activity"/>
    <property type="evidence" value="ECO:0007669"/>
    <property type="project" value="InterPro"/>
</dbReference>
<feature type="domain" description="ABC transporter" evidence="6">
    <location>
        <begin position="2"/>
        <end position="214"/>
    </location>
</feature>
<dbReference type="SMART" id="SM00382">
    <property type="entry name" value="AAA"/>
    <property type="match status" value="1"/>
</dbReference>
<dbReference type="PANTHER" id="PTHR43820">
    <property type="entry name" value="HIGH-AFFINITY BRANCHED-CHAIN AMINO ACID TRANSPORT ATP-BINDING PROTEIN LIVF"/>
    <property type="match status" value="1"/>
</dbReference>